<dbReference type="EC" id="3.6.3.8" evidence="12"/>
<feature type="domain" description="Cation-transporting P-type ATPase N-terminal" evidence="11">
    <location>
        <begin position="3"/>
        <end position="75"/>
    </location>
</feature>
<evidence type="ECO:0000256" key="8">
    <source>
        <dbReference type="ARBA" id="ARBA00022989"/>
    </source>
</evidence>
<dbReference type="SMART" id="SM00831">
    <property type="entry name" value="Cation_ATPase_N"/>
    <property type="match status" value="1"/>
</dbReference>
<proteinExistence type="predicted"/>
<keyword evidence="3 10" id="KW-0812">Transmembrane</keyword>
<dbReference type="Gene3D" id="2.70.150.10">
    <property type="entry name" value="Calcium-transporting ATPase, cytoplasmic transduction domain A"/>
    <property type="match status" value="1"/>
</dbReference>
<dbReference type="GO" id="GO:0005524">
    <property type="term" value="F:ATP binding"/>
    <property type="evidence" value="ECO:0007669"/>
    <property type="project" value="UniProtKB-KW"/>
</dbReference>
<dbReference type="Proteomes" id="UP000352698">
    <property type="component" value="Unassembled WGS sequence"/>
</dbReference>
<evidence type="ECO:0000256" key="2">
    <source>
        <dbReference type="ARBA" id="ARBA00022553"/>
    </source>
</evidence>
<evidence type="ECO:0000256" key="10">
    <source>
        <dbReference type="SAM" id="Phobius"/>
    </source>
</evidence>
<name>A0A7Z9AUG2_ENTHR</name>
<dbReference type="Pfam" id="PF00122">
    <property type="entry name" value="E1-E2_ATPase"/>
    <property type="match status" value="1"/>
</dbReference>
<dbReference type="AlphaFoldDB" id="A0A7Z9AUG2"/>
<dbReference type="GO" id="GO:0016787">
    <property type="term" value="F:hydrolase activity"/>
    <property type="evidence" value="ECO:0007669"/>
    <property type="project" value="UniProtKB-KW"/>
</dbReference>
<comment type="subcellular location">
    <subcellularLocation>
        <location evidence="1">Endomembrane system</location>
        <topology evidence="1">Multi-pass membrane protein</topology>
    </subcellularLocation>
</comment>
<dbReference type="GO" id="GO:0012505">
    <property type="term" value="C:endomembrane system"/>
    <property type="evidence" value="ECO:0007669"/>
    <property type="project" value="UniProtKB-SubCell"/>
</dbReference>
<dbReference type="Gene3D" id="1.20.1110.10">
    <property type="entry name" value="Calcium-transporting ATPase, transmembrane domain"/>
    <property type="match status" value="1"/>
</dbReference>
<evidence type="ECO:0000313" key="12">
    <source>
        <dbReference type="EMBL" id="VTQ63172.1"/>
    </source>
</evidence>
<keyword evidence="9 10" id="KW-0472">Membrane</keyword>
<keyword evidence="4" id="KW-0547">Nucleotide-binding</keyword>
<organism evidence="12 13">
    <name type="scientific">Enterococcus hirae</name>
    <dbReference type="NCBI Taxonomy" id="1354"/>
    <lineage>
        <taxon>Bacteria</taxon>
        <taxon>Bacillati</taxon>
        <taxon>Bacillota</taxon>
        <taxon>Bacilli</taxon>
        <taxon>Lactobacillales</taxon>
        <taxon>Enterococcaceae</taxon>
        <taxon>Enterococcus</taxon>
    </lineage>
</organism>
<dbReference type="EMBL" id="CABEEP010000001">
    <property type="protein sequence ID" value="VTQ63172.1"/>
    <property type="molecule type" value="Genomic_DNA"/>
</dbReference>
<gene>
    <name evidence="12" type="ORF">NCTC12204_01190</name>
</gene>
<dbReference type="InterPro" id="IPR004014">
    <property type="entry name" value="ATPase_P-typ_cation-transptr_N"/>
</dbReference>
<evidence type="ECO:0000256" key="1">
    <source>
        <dbReference type="ARBA" id="ARBA00004127"/>
    </source>
</evidence>
<evidence type="ECO:0000256" key="4">
    <source>
        <dbReference type="ARBA" id="ARBA00022741"/>
    </source>
</evidence>
<feature type="transmembrane region" description="Helical" evidence="10">
    <location>
        <begin position="75"/>
        <end position="95"/>
    </location>
</feature>
<keyword evidence="8 10" id="KW-1133">Transmembrane helix</keyword>
<evidence type="ECO:0000259" key="11">
    <source>
        <dbReference type="SMART" id="SM00831"/>
    </source>
</evidence>
<dbReference type="InterPro" id="IPR023298">
    <property type="entry name" value="ATPase_P-typ_TM_dom_sf"/>
</dbReference>
<evidence type="ECO:0000256" key="5">
    <source>
        <dbReference type="ARBA" id="ARBA00022840"/>
    </source>
</evidence>
<keyword evidence="12" id="KW-0378">Hydrolase</keyword>
<dbReference type="InterPro" id="IPR008250">
    <property type="entry name" value="ATPase_P-typ_transduc_dom_A_sf"/>
</dbReference>
<keyword evidence="7" id="KW-1278">Translocase</keyword>
<keyword evidence="6" id="KW-0460">Magnesium</keyword>
<evidence type="ECO:0000256" key="6">
    <source>
        <dbReference type="ARBA" id="ARBA00022842"/>
    </source>
</evidence>
<dbReference type="Pfam" id="PF00690">
    <property type="entry name" value="Cation_ATPase_N"/>
    <property type="match status" value="1"/>
</dbReference>
<keyword evidence="5" id="KW-0067">ATP-binding</keyword>
<dbReference type="SUPFAM" id="SSF81665">
    <property type="entry name" value="Calcium ATPase, transmembrane domain M"/>
    <property type="match status" value="1"/>
</dbReference>
<sequence>MKEWYTLSIIEIKEKLMVKKAMNEQERNERQLKYGRNVLENGIKVPEWKKFLSYFHDALMYILLGAAIVKLFTGAYIEGSMIFLVVFLNALIGYLQERKAASSLDSIAELLSEKAVIIEKGQQKEIAPADLVVGDQIVLAAGDIVSADVRLSETFNLQIDEAILTGETHAIQKTTDPLPLETPLAEQTNMAFSGTKVESGRGIGIVVAVGTATEIGKISTSLGSITEQETPLLKKIKEMNTSIFKGIAALILLLATLLLWHDLGLYSDGCHCLDRVFYPRRTSFDLNDYFIFGCQSNGKETSNRQKSTHS</sequence>
<reference evidence="12 13" key="1">
    <citation type="submission" date="2019-05" db="EMBL/GenBank/DDBJ databases">
        <authorList>
            <consortium name="Pathogen Informatics"/>
        </authorList>
    </citation>
    <scope>NUCLEOTIDE SEQUENCE [LARGE SCALE GENOMIC DNA]</scope>
    <source>
        <strain evidence="12 13">NCTC12204</strain>
    </source>
</reference>
<evidence type="ECO:0000256" key="7">
    <source>
        <dbReference type="ARBA" id="ARBA00022967"/>
    </source>
</evidence>
<keyword evidence="2" id="KW-0597">Phosphoprotein</keyword>
<dbReference type="PANTHER" id="PTHR42861">
    <property type="entry name" value="CALCIUM-TRANSPORTING ATPASE"/>
    <property type="match status" value="1"/>
</dbReference>
<comment type="caution">
    <text evidence="12">The sequence shown here is derived from an EMBL/GenBank/DDBJ whole genome shotgun (WGS) entry which is preliminary data.</text>
</comment>
<dbReference type="SUPFAM" id="SSF81653">
    <property type="entry name" value="Calcium ATPase, transduction domain A"/>
    <property type="match status" value="1"/>
</dbReference>
<evidence type="ECO:0000256" key="9">
    <source>
        <dbReference type="ARBA" id="ARBA00023136"/>
    </source>
</evidence>
<accession>A0A7Z9AUG2</accession>
<feature type="transmembrane region" description="Helical" evidence="10">
    <location>
        <begin position="242"/>
        <end position="260"/>
    </location>
</feature>
<dbReference type="InterPro" id="IPR059000">
    <property type="entry name" value="ATPase_P-type_domA"/>
</dbReference>
<dbReference type="FunFam" id="2.70.150.10:FF:000160">
    <property type="entry name" value="Sarcoplasmic/endoplasmic reticulum calcium ATPase 1"/>
    <property type="match status" value="1"/>
</dbReference>
<evidence type="ECO:0000256" key="3">
    <source>
        <dbReference type="ARBA" id="ARBA00022692"/>
    </source>
</evidence>
<feature type="transmembrane region" description="Helical" evidence="10">
    <location>
        <begin position="51"/>
        <end position="69"/>
    </location>
</feature>
<evidence type="ECO:0000313" key="13">
    <source>
        <dbReference type="Proteomes" id="UP000352698"/>
    </source>
</evidence>
<protein>
    <submittedName>
        <fullName evidence="12">Calcium-translocating P-type ATPase, PMCA-type</fullName>
        <ecNumber evidence="12">3.6.3.8</ecNumber>
    </submittedName>
</protein>